<reference evidence="2" key="1">
    <citation type="journal article" date="2020" name="Stud. Mycol.">
        <title>101 Dothideomycetes genomes: a test case for predicting lifestyles and emergence of pathogens.</title>
        <authorList>
            <person name="Haridas S."/>
            <person name="Albert R."/>
            <person name="Binder M."/>
            <person name="Bloem J."/>
            <person name="Labutti K."/>
            <person name="Salamov A."/>
            <person name="Andreopoulos B."/>
            <person name="Baker S."/>
            <person name="Barry K."/>
            <person name="Bills G."/>
            <person name="Bluhm B."/>
            <person name="Cannon C."/>
            <person name="Castanera R."/>
            <person name="Culley D."/>
            <person name="Daum C."/>
            <person name="Ezra D."/>
            <person name="Gonzalez J."/>
            <person name="Henrissat B."/>
            <person name="Kuo A."/>
            <person name="Liang C."/>
            <person name="Lipzen A."/>
            <person name="Lutzoni F."/>
            <person name="Magnuson J."/>
            <person name="Mondo S."/>
            <person name="Nolan M."/>
            <person name="Ohm R."/>
            <person name="Pangilinan J."/>
            <person name="Park H.-J."/>
            <person name="Ramirez L."/>
            <person name="Alfaro M."/>
            <person name="Sun H."/>
            <person name="Tritt A."/>
            <person name="Yoshinaga Y."/>
            <person name="Zwiers L.-H."/>
            <person name="Turgeon B."/>
            <person name="Goodwin S."/>
            <person name="Spatafora J."/>
            <person name="Crous P."/>
            <person name="Grigoriev I."/>
        </authorList>
    </citation>
    <scope>NUCLEOTIDE SEQUENCE</scope>
    <source>
        <strain evidence="2">CBS 207.26</strain>
    </source>
</reference>
<protein>
    <submittedName>
        <fullName evidence="2">Uncharacterized protein</fullName>
    </submittedName>
</protein>
<gene>
    <name evidence="2" type="ORF">K469DRAFT_110730</name>
</gene>
<dbReference type="OrthoDB" id="3954166at2759"/>
<evidence type="ECO:0000313" key="2">
    <source>
        <dbReference type="EMBL" id="KAF2187272.1"/>
    </source>
</evidence>
<evidence type="ECO:0000313" key="3">
    <source>
        <dbReference type="Proteomes" id="UP000800200"/>
    </source>
</evidence>
<evidence type="ECO:0000256" key="1">
    <source>
        <dbReference type="SAM" id="MobiDB-lite"/>
    </source>
</evidence>
<feature type="region of interest" description="Disordered" evidence="1">
    <location>
        <begin position="1"/>
        <end position="102"/>
    </location>
</feature>
<name>A0A6A6E907_9PEZI</name>
<keyword evidence="3" id="KW-1185">Reference proteome</keyword>
<sequence length="200" mass="22731">MSLETIAPGCTEGRHQSQHPSTPVPSPYGVAESSIPRATASTPTSTSPSRRLDAIRHQLKPTNSLGIEDAISMIATSPESDPSARESPEYELDQSSNERPKYSSEQKVVIMYLHVMLDLQWERAREAYKGRHGGDRTVQGLQSEAYRIMKEWNMVQARQGNDTRERKAKNKQIFRQQIEKMKERELVRELERTFGPPRAP</sequence>
<organism evidence="2 3">
    <name type="scientific">Zopfia rhizophila CBS 207.26</name>
    <dbReference type="NCBI Taxonomy" id="1314779"/>
    <lineage>
        <taxon>Eukaryota</taxon>
        <taxon>Fungi</taxon>
        <taxon>Dikarya</taxon>
        <taxon>Ascomycota</taxon>
        <taxon>Pezizomycotina</taxon>
        <taxon>Dothideomycetes</taxon>
        <taxon>Dothideomycetes incertae sedis</taxon>
        <taxon>Zopfiaceae</taxon>
        <taxon>Zopfia</taxon>
    </lineage>
</organism>
<feature type="compositionally biased region" description="Low complexity" evidence="1">
    <location>
        <begin position="33"/>
        <end position="49"/>
    </location>
</feature>
<accession>A0A6A6E907</accession>
<dbReference type="EMBL" id="ML994627">
    <property type="protein sequence ID" value="KAF2187272.1"/>
    <property type="molecule type" value="Genomic_DNA"/>
</dbReference>
<dbReference type="Proteomes" id="UP000800200">
    <property type="component" value="Unassembled WGS sequence"/>
</dbReference>
<dbReference type="AlphaFoldDB" id="A0A6A6E907"/>
<proteinExistence type="predicted"/>